<evidence type="ECO:0000313" key="3">
    <source>
        <dbReference type="Proteomes" id="UP001285441"/>
    </source>
</evidence>
<accession>A0AAE0K5Q9</accession>
<feature type="region of interest" description="Disordered" evidence="1">
    <location>
        <begin position="234"/>
        <end position="338"/>
    </location>
</feature>
<dbReference type="PANTHER" id="PTHR38166:SF1">
    <property type="entry name" value="C2H2-TYPE DOMAIN-CONTAINING PROTEIN"/>
    <property type="match status" value="1"/>
</dbReference>
<feature type="compositionally biased region" description="Low complexity" evidence="1">
    <location>
        <begin position="234"/>
        <end position="248"/>
    </location>
</feature>
<feature type="region of interest" description="Disordered" evidence="1">
    <location>
        <begin position="432"/>
        <end position="456"/>
    </location>
</feature>
<feature type="compositionally biased region" description="Basic residues" evidence="1">
    <location>
        <begin position="278"/>
        <end position="289"/>
    </location>
</feature>
<proteinExistence type="predicted"/>
<feature type="compositionally biased region" description="Low complexity" evidence="1">
    <location>
        <begin position="328"/>
        <end position="338"/>
    </location>
</feature>
<evidence type="ECO:0000313" key="2">
    <source>
        <dbReference type="EMBL" id="KAK3370384.1"/>
    </source>
</evidence>
<name>A0AAE0K5Q9_9PEZI</name>
<protein>
    <recommendedName>
        <fullName evidence="4">C2H2-type domain-containing protein</fullName>
    </recommendedName>
</protein>
<evidence type="ECO:0000256" key="1">
    <source>
        <dbReference type="SAM" id="MobiDB-lite"/>
    </source>
</evidence>
<feature type="compositionally biased region" description="Polar residues" evidence="1">
    <location>
        <begin position="432"/>
        <end position="443"/>
    </location>
</feature>
<feature type="region of interest" description="Disordered" evidence="1">
    <location>
        <begin position="111"/>
        <end position="143"/>
    </location>
</feature>
<sequence length="456" mass="49656">MEQGKPRGPGDNGDQRKDGEDNNNSNTNNSGKPPKRKAEVHQRWEQPLSCPFRKRNRQRFNYRLHKSCTNPFKDVQAVKAHVRNWHKLSVEQSSHQCPRCWETFSSKKGLTQHASHPVDQICEPREQPVNNNEPEDGITDKTSNSLVARKGKDKVSSWDDMWNLLFPDDINVPSPDHEPSGIAEVFEYSQVFDELLAHESVVTGLPENMRSVLKGIMDEKLGCLEQRVLLESAASASGRGRSGTATSGNVPERSQSQGPGNIGSFEPPSLQISYATPQRHRQTARHAKRQSISSPKAIAPKVNTSFRNQSSSFYHPGSGSLSAPMTPSPHSGSSMSSFQSIHSLPSLWGDHGVSPTVGDPSALQPPAMPSYSSQPTGFVTNQLQGGQPVMYPGDNPHFPSYYAAPHAAGAGSGGVMAAEAFPNQLGGYHSTLGSWEDLTSSHSLPGPMQPPDQGTE</sequence>
<dbReference type="EMBL" id="JAULSW010000009">
    <property type="protein sequence ID" value="KAK3370384.1"/>
    <property type="molecule type" value="Genomic_DNA"/>
</dbReference>
<reference evidence="2" key="1">
    <citation type="journal article" date="2023" name="Mol. Phylogenet. Evol.">
        <title>Genome-scale phylogeny and comparative genomics of the fungal order Sordariales.</title>
        <authorList>
            <person name="Hensen N."/>
            <person name="Bonometti L."/>
            <person name="Westerberg I."/>
            <person name="Brannstrom I.O."/>
            <person name="Guillou S."/>
            <person name="Cros-Aarteil S."/>
            <person name="Calhoun S."/>
            <person name="Haridas S."/>
            <person name="Kuo A."/>
            <person name="Mondo S."/>
            <person name="Pangilinan J."/>
            <person name="Riley R."/>
            <person name="LaButti K."/>
            <person name="Andreopoulos B."/>
            <person name="Lipzen A."/>
            <person name="Chen C."/>
            <person name="Yan M."/>
            <person name="Daum C."/>
            <person name="Ng V."/>
            <person name="Clum A."/>
            <person name="Steindorff A."/>
            <person name="Ohm R.A."/>
            <person name="Martin F."/>
            <person name="Silar P."/>
            <person name="Natvig D.O."/>
            <person name="Lalanne C."/>
            <person name="Gautier V."/>
            <person name="Ament-Velasquez S.L."/>
            <person name="Kruys A."/>
            <person name="Hutchinson M.I."/>
            <person name="Powell A.J."/>
            <person name="Barry K."/>
            <person name="Miller A.N."/>
            <person name="Grigoriev I.V."/>
            <person name="Debuchy R."/>
            <person name="Gladieux P."/>
            <person name="Hiltunen Thoren M."/>
            <person name="Johannesson H."/>
        </authorList>
    </citation>
    <scope>NUCLEOTIDE SEQUENCE</scope>
    <source>
        <strain evidence="2">CBS 232.78</strain>
    </source>
</reference>
<gene>
    <name evidence="2" type="ORF">B0H63DRAFT_315385</name>
</gene>
<dbReference type="Proteomes" id="UP001285441">
    <property type="component" value="Unassembled WGS sequence"/>
</dbReference>
<feature type="region of interest" description="Disordered" evidence="1">
    <location>
        <begin position="1"/>
        <end position="44"/>
    </location>
</feature>
<comment type="caution">
    <text evidence="2">The sequence shown here is derived from an EMBL/GenBank/DDBJ whole genome shotgun (WGS) entry which is preliminary data.</text>
</comment>
<dbReference type="PANTHER" id="PTHR38166">
    <property type="entry name" value="C2H2-TYPE DOMAIN-CONTAINING PROTEIN-RELATED"/>
    <property type="match status" value="1"/>
</dbReference>
<keyword evidence="3" id="KW-1185">Reference proteome</keyword>
<dbReference type="AlphaFoldDB" id="A0AAE0K5Q9"/>
<organism evidence="2 3">
    <name type="scientific">Podospora didyma</name>
    <dbReference type="NCBI Taxonomy" id="330526"/>
    <lineage>
        <taxon>Eukaryota</taxon>
        <taxon>Fungi</taxon>
        <taxon>Dikarya</taxon>
        <taxon>Ascomycota</taxon>
        <taxon>Pezizomycotina</taxon>
        <taxon>Sordariomycetes</taxon>
        <taxon>Sordariomycetidae</taxon>
        <taxon>Sordariales</taxon>
        <taxon>Podosporaceae</taxon>
        <taxon>Podospora</taxon>
    </lineage>
</organism>
<feature type="compositionally biased region" description="Polar residues" evidence="1">
    <location>
        <begin position="302"/>
        <end position="325"/>
    </location>
</feature>
<reference evidence="2" key="2">
    <citation type="submission" date="2023-06" db="EMBL/GenBank/DDBJ databases">
        <authorList>
            <consortium name="Lawrence Berkeley National Laboratory"/>
            <person name="Haridas S."/>
            <person name="Hensen N."/>
            <person name="Bonometti L."/>
            <person name="Westerberg I."/>
            <person name="Brannstrom I.O."/>
            <person name="Guillou S."/>
            <person name="Cros-Aarteil S."/>
            <person name="Calhoun S."/>
            <person name="Kuo A."/>
            <person name="Mondo S."/>
            <person name="Pangilinan J."/>
            <person name="Riley R."/>
            <person name="LaButti K."/>
            <person name="Andreopoulos B."/>
            <person name="Lipzen A."/>
            <person name="Chen C."/>
            <person name="Yanf M."/>
            <person name="Daum C."/>
            <person name="Ng V."/>
            <person name="Clum A."/>
            <person name="Steindorff A."/>
            <person name="Ohm R."/>
            <person name="Martin F."/>
            <person name="Silar P."/>
            <person name="Natvig D."/>
            <person name="Lalanne C."/>
            <person name="Gautier V."/>
            <person name="Ament-velasquez S.L."/>
            <person name="Kruys A."/>
            <person name="Hutchinson M.I."/>
            <person name="Powell A.J."/>
            <person name="Barry K."/>
            <person name="Miller A.N."/>
            <person name="Grigoriev I.V."/>
            <person name="Debuchy R."/>
            <person name="Gladieux P."/>
            <person name="Thoren M.H."/>
            <person name="Johannesson H."/>
        </authorList>
    </citation>
    <scope>NUCLEOTIDE SEQUENCE</scope>
    <source>
        <strain evidence="2">CBS 232.78</strain>
    </source>
</reference>
<evidence type="ECO:0008006" key="4">
    <source>
        <dbReference type="Google" id="ProtNLM"/>
    </source>
</evidence>